<sequence length="280" mass="31016">MDVPRLTATCKPGHLHTRTPAHQDPGHLNKEIPLKADPAAQLALLEVQEIDARAAQLRHQRSHLPELAEIAELEASRKLVDDEARDARIVADDLAVEQAKVDADVEAVRTRRTRDRDRVDQGLVTNPKDLERMQRELESLDRRIGSLEDDELEVMEKLEEAQRTLAHLEERIAAHDERLAALAAERDRRFAEIDAELAEVEGGRSAKADGLPDDLVALYDKLRAAKGGVGAAELRARQCGGCRLTLDNAELAVIARTPADQVVRCEECSRILVRTAESGL</sequence>
<evidence type="ECO:0000256" key="1">
    <source>
        <dbReference type="SAM" id="Coils"/>
    </source>
</evidence>
<keyword evidence="6" id="KW-1185">Reference proteome</keyword>
<dbReference type="InterPro" id="IPR052376">
    <property type="entry name" value="Oxidative_Scav/Glycosyltrans"/>
</dbReference>
<protein>
    <submittedName>
        <fullName evidence="5">C4-type zinc ribbon domain-containing protein</fullName>
    </submittedName>
</protein>
<proteinExistence type="predicted"/>
<organism evidence="5 6">
    <name type="scientific">Nocardioides abyssi</name>
    <dbReference type="NCBI Taxonomy" id="3058370"/>
    <lineage>
        <taxon>Bacteria</taxon>
        <taxon>Bacillati</taxon>
        <taxon>Actinomycetota</taxon>
        <taxon>Actinomycetes</taxon>
        <taxon>Propionibacteriales</taxon>
        <taxon>Nocardioidaceae</taxon>
        <taxon>Nocardioides</taxon>
    </lineage>
</organism>
<dbReference type="Pfam" id="PF02591">
    <property type="entry name" value="Zn_ribbon_9"/>
    <property type="match status" value="1"/>
</dbReference>
<dbReference type="PANTHER" id="PTHR39082">
    <property type="entry name" value="PHOSPHOLIPASE C-BETA-2-RELATED"/>
    <property type="match status" value="1"/>
</dbReference>
<dbReference type="RefSeq" id="WP_300960759.1">
    <property type="nucleotide sequence ID" value="NZ_JAUHJR010000003.1"/>
</dbReference>
<comment type="caution">
    <text evidence="5">The sequence shown here is derived from an EMBL/GenBank/DDBJ whole genome shotgun (WGS) entry which is preliminary data.</text>
</comment>
<evidence type="ECO:0000313" key="5">
    <source>
        <dbReference type="EMBL" id="MDN4161837.1"/>
    </source>
</evidence>
<dbReference type="InterPro" id="IPR056003">
    <property type="entry name" value="CT398_CC_hairpin"/>
</dbReference>
<accession>A0ABT8EUQ1</accession>
<dbReference type="Pfam" id="PF24481">
    <property type="entry name" value="CT398_CC"/>
    <property type="match status" value="1"/>
</dbReference>
<reference evidence="5" key="1">
    <citation type="submission" date="2023-06" db="EMBL/GenBank/DDBJ databases">
        <title>Draft genome sequence of Nocardioides sp. SOB72.</title>
        <authorList>
            <person name="Zhang G."/>
        </authorList>
    </citation>
    <scope>NUCLEOTIDE SEQUENCE</scope>
    <source>
        <strain evidence="5">SOB72</strain>
    </source>
</reference>
<feature type="coiled-coil region" evidence="1">
    <location>
        <begin position="130"/>
        <end position="185"/>
    </location>
</feature>
<evidence type="ECO:0000313" key="6">
    <source>
        <dbReference type="Proteomes" id="UP001168537"/>
    </source>
</evidence>
<dbReference type="EMBL" id="JAUHJR010000003">
    <property type="protein sequence ID" value="MDN4161837.1"/>
    <property type="molecule type" value="Genomic_DNA"/>
</dbReference>
<gene>
    <name evidence="5" type="ORF">QWY29_10785</name>
</gene>
<dbReference type="InterPro" id="IPR003743">
    <property type="entry name" value="Zf-RING_7"/>
</dbReference>
<evidence type="ECO:0000256" key="2">
    <source>
        <dbReference type="SAM" id="MobiDB-lite"/>
    </source>
</evidence>
<name>A0ABT8EUQ1_9ACTN</name>
<feature type="domain" description="C4-type zinc ribbon" evidence="3">
    <location>
        <begin position="239"/>
        <end position="272"/>
    </location>
</feature>
<evidence type="ECO:0000259" key="4">
    <source>
        <dbReference type="Pfam" id="PF24481"/>
    </source>
</evidence>
<dbReference type="Proteomes" id="UP001168537">
    <property type="component" value="Unassembled WGS sequence"/>
</dbReference>
<feature type="region of interest" description="Disordered" evidence="2">
    <location>
        <begin position="1"/>
        <end position="26"/>
    </location>
</feature>
<keyword evidence="1" id="KW-0175">Coiled coil</keyword>
<evidence type="ECO:0000259" key="3">
    <source>
        <dbReference type="Pfam" id="PF02591"/>
    </source>
</evidence>
<feature type="domain" description="CT398-like coiled coil hairpin" evidence="4">
    <location>
        <begin position="47"/>
        <end position="227"/>
    </location>
</feature>
<dbReference type="Gene3D" id="1.10.287.1490">
    <property type="match status" value="1"/>
</dbReference>
<dbReference type="PANTHER" id="PTHR39082:SF1">
    <property type="entry name" value="SCAVENGER RECEPTOR CLASS A MEMBER 3"/>
    <property type="match status" value="1"/>
</dbReference>